<dbReference type="RefSeq" id="WP_227323561.1">
    <property type="nucleotide sequence ID" value="NZ_JAESVB010000019.1"/>
</dbReference>
<dbReference type="Proteomes" id="UP000708298">
    <property type="component" value="Unassembled WGS sequence"/>
</dbReference>
<reference evidence="4" key="1">
    <citation type="journal article" date="2021" name="Microorganisms">
        <title>Acidisoma silvae sp. nov. and Acidisomacellulosilytica sp. nov., Two Acidophilic Bacteria Isolated from Decaying Wood, Hydrolyzing Cellulose and Producing Poly-3-hydroxybutyrate.</title>
        <authorList>
            <person name="Mieszkin S."/>
            <person name="Pouder E."/>
            <person name="Uroz S."/>
            <person name="Simon-Colin C."/>
            <person name="Alain K."/>
        </authorList>
    </citation>
    <scope>NUCLEOTIDE SEQUENCE</scope>
    <source>
        <strain evidence="4">HW T2.11</strain>
    </source>
</reference>
<dbReference type="SUPFAM" id="SSF46689">
    <property type="entry name" value="Homeodomain-like"/>
    <property type="match status" value="1"/>
</dbReference>
<keyword evidence="1" id="KW-0805">Transcription regulation</keyword>
<dbReference type="Gene3D" id="1.10.357.10">
    <property type="entry name" value="Tetracycline Repressor, domain 2"/>
    <property type="match status" value="1"/>
</dbReference>
<dbReference type="Gene3D" id="1.10.10.60">
    <property type="entry name" value="Homeodomain-like"/>
    <property type="match status" value="1"/>
</dbReference>
<proteinExistence type="predicted"/>
<evidence type="ECO:0000256" key="2">
    <source>
        <dbReference type="ARBA" id="ARBA00023163"/>
    </source>
</evidence>
<comment type="caution">
    <text evidence="4">The sequence shown here is derived from an EMBL/GenBank/DDBJ whole genome shotgun (WGS) entry which is preliminary data.</text>
</comment>
<protein>
    <submittedName>
        <fullName evidence="4">WHG domain-containing protein</fullName>
    </submittedName>
</protein>
<keyword evidence="2" id="KW-0804">Transcription</keyword>
<evidence type="ECO:0000313" key="4">
    <source>
        <dbReference type="EMBL" id="MCB8877916.1"/>
    </source>
</evidence>
<organism evidence="4 5">
    <name type="scientific">Acidisoma silvae</name>
    <dbReference type="NCBI Taxonomy" id="2802396"/>
    <lineage>
        <taxon>Bacteria</taxon>
        <taxon>Pseudomonadati</taxon>
        <taxon>Pseudomonadota</taxon>
        <taxon>Alphaproteobacteria</taxon>
        <taxon>Acetobacterales</taxon>
        <taxon>Acidocellaceae</taxon>
        <taxon>Acidisoma</taxon>
    </lineage>
</organism>
<dbReference type="EMBL" id="JAESVB010000019">
    <property type="protein sequence ID" value="MCB8877916.1"/>
    <property type="molecule type" value="Genomic_DNA"/>
</dbReference>
<dbReference type="InterPro" id="IPR036271">
    <property type="entry name" value="Tet_transcr_reg_TetR-rel_C_sf"/>
</dbReference>
<dbReference type="InterPro" id="IPR025996">
    <property type="entry name" value="MT1864/Rv1816-like_C"/>
</dbReference>
<dbReference type="Pfam" id="PF13305">
    <property type="entry name" value="TetR_C_33"/>
    <property type="match status" value="1"/>
</dbReference>
<evidence type="ECO:0000259" key="3">
    <source>
        <dbReference type="Pfam" id="PF13305"/>
    </source>
</evidence>
<dbReference type="AlphaFoldDB" id="A0A963YVX6"/>
<feature type="domain" description="HTH-type transcriptional regulator MT1864/Rv1816-like C-terminal" evidence="3">
    <location>
        <begin position="82"/>
        <end position="178"/>
    </location>
</feature>
<dbReference type="InterPro" id="IPR009057">
    <property type="entry name" value="Homeodomain-like_sf"/>
</dbReference>
<keyword evidence="5" id="KW-1185">Reference proteome</keyword>
<name>A0A963YVX6_9PROT</name>
<reference evidence="4" key="2">
    <citation type="submission" date="2021-01" db="EMBL/GenBank/DDBJ databases">
        <authorList>
            <person name="Mieszkin S."/>
            <person name="Pouder E."/>
            <person name="Alain K."/>
        </authorList>
    </citation>
    <scope>NUCLEOTIDE SEQUENCE</scope>
    <source>
        <strain evidence="4">HW T2.11</strain>
    </source>
</reference>
<dbReference type="SUPFAM" id="SSF48498">
    <property type="entry name" value="Tetracyclin repressor-like, C-terminal domain"/>
    <property type="match status" value="1"/>
</dbReference>
<evidence type="ECO:0000256" key="1">
    <source>
        <dbReference type="ARBA" id="ARBA00023015"/>
    </source>
</evidence>
<sequence>MVRAGLDKEIVVRAAISIADSEGLASLSIAKLAAVLGVKAPSLYNHILSLDMVKDDLTRQGMLLLLDITRDAMAGVEARKALEALGHAQRNFARDHPGLWAGAQMPVAGWSKATQKVANVYIGLVLAVLRGYGITDDAAIHSARVIRASLKGFIDLELGGGFGYPEDVDVSFDTLLKNLDSGLRMRKKI</sequence>
<gene>
    <name evidence="4" type="ORF">ASILVAE211_22185</name>
</gene>
<evidence type="ECO:0000313" key="5">
    <source>
        <dbReference type="Proteomes" id="UP000708298"/>
    </source>
</evidence>
<accession>A0A963YVX6</accession>